<evidence type="ECO:0000259" key="4">
    <source>
        <dbReference type="PROSITE" id="PS50042"/>
    </source>
</evidence>
<organism evidence="6 7">
    <name type="scientific">Parafilimonas terrae</name>
    <dbReference type="NCBI Taxonomy" id="1465490"/>
    <lineage>
        <taxon>Bacteria</taxon>
        <taxon>Pseudomonadati</taxon>
        <taxon>Bacteroidota</taxon>
        <taxon>Chitinophagia</taxon>
        <taxon>Chitinophagales</taxon>
        <taxon>Chitinophagaceae</taxon>
        <taxon>Parafilimonas</taxon>
    </lineage>
</organism>
<dbReference type="GO" id="GO:0003677">
    <property type="term" value="F:DNA binding"/>
    <property type="evidence" value="ECO:0007669"/>
    <property type="project" value="UniProtKB-KW"/>
</dbReference>
<dbReference type="InterPro" id="IPR018490">
    <property type="entry name" value="cNMP-bd_dom_sf"/>
</dbReference>
<dbReference type="SMART" id="SM00100">
    <property type="entry name" value="cNMP"/>
    <property type="match status" value="1"/>
</dbReference>
<dbReference type="OrthoDB" id="9127033at2"/>
<evidence type="ECO:0000313" key="6">
    <source>
        <dbReference type="EMBL" id="SFP69510.1"/>
    </source>
</evidence>
<evidence type="ECO:0000256" key="1">
    <source>
        <dbReference type="ARBA" id="ARBA00023015"/>
    </source>
</evidence>
<evidence type="ECO:0000256" key="3">
    <source>
        <dbReference type="ARBA" id="ARBA00023163"/>
    </source>
</evidence>
<reference evidence="6 7" key="1">
    <citation type="submission" date="2016-10" db="EMBL/GenBank/DDBJ databases">
        <authorList>
            <person name="de Groot N.N."/>
        </authorList>
    </citation>
    <scope>NUCLEOTIDE SEQUENCE [LARGE SCALE GENOMIC DNA]</scope>
    <source>
        <strain evidence="6 7">DSM 28286</strain>
    </source>
</reference>
<dbReference type="InterPro" id="IPR000595">
    <property type="entry name" value="cNMP-bd_dom"/>
</dbReference>
<proteinExistence type="predicted"/>
<keyword evidence="3" id="KW-0804">Transcription</keyword>
<dbReference type="PROSITE" id="PS50042">
    <property type="entry name" value="CNMP_BINDING_3"/>
    <property type="match status" value="1"/>
</dbReference>
<dbReference type="InterPro" id="IPR014710">
    <property type="entry name" value="RmlC-like_jellyroll"/>
</dbReference>
<feature type="domain" description="Cyclic nucleotide-binding" evidence="4">
    <location>
        <begin position="37"/>
        <end position="119"/>
    </location>
</feature>
<dbReference type="InterPro" id="IPR012318">
    <property type="entry name" value="HTH_CRP"/>
</dbReference>
<sequence length="229" mass="26295">MNGRNNNDCNPEICFLCKYCLKEWVPSIEQFKTTVRLKKGGQLFKEGDAVNGIFFLKQGKLKVHKSWEEGRQMVIRFAKAGDVIGHRGLGSGTIYPVSATALENITACFIERSFFLRSIQVNPEFALQLMMFYSDELQDAEKRIRDLALMDVRGRIADTFLMLQKKFGTDEEGYIDVVLTRQDIASFAGTIYETFFRIANEFAKQKIIRYSGKRVKILKPSKLEVYSKI</sequence>
<evidence type="ECO:0000313" key="7">
    <source>
        <dbReference type="Proteomes" id="UP000199031"/>
    </source>
</evidence>
<dbReference type="AlphaFoldDB" id="A0A1I5SFL0"/>
<dbReference type="SMART" id="SM00419">
    <property type="entry name" value="HTH_CRP"/>
    <property type="match status" value="1"/>
</dbReference>
<dbReference type="InterPro" id="IPR036388">
    <property type="entry name" value="WH-like_DNA-bd_sf"/>
</dbReference>
<name>A0A1I5SFL0_9BACT</name>
<dbReference type="GO" id="GO:0003700">
    <property type="term" value="F:DNA-binding transcription factor activity"/>
    <property type="evidence" value="ECO:0007669"/>
    <property type="project" value="TreeGrafter"/>
</dbReference>
<dbReference type="Gene3D" id="1.10.10.10">
    <property type="entry name" value="Winged helix-like DNA-binding domain superfamily/Winged helix DNA-binding domain"/>
    <property type="match status" value="1"/>
</dbReference>
<keyword evidence="1" id="KW-0805">Transcription regulation</keyword>
<dbReference type="InterPro" id="IPR036390">
    <property type="entry name" value="WH_DNA-bd_sf"/>
</dbReference>
<protein>
    <submittedName>
        <fullName evidence="6">CRP/FNR family transcriptional regulator, anaerobic regulatory protein</fullName>
    </submittedName>
</protein>
<dbReference type="PANTHER" id="PTHR24567:SF28">
    <property type="entry name" value="LISTERIOLYSIN REGULATORY PROTEIN"/>
    <property type="match status" value="1"/>
</dbReference>
<dbReference type="STRING" id="1465490.SAMN05444277_101741"/>
<dbReference type="CDD" id="cd00038">
    <property type="entry name" value="CAP_ED"/>
    <property type="match status" value="1"/>
</dbReference>
<evidence type="ECO:0000259" key="5">
    <source>
        <dbReference type="PROSITE" id="PS51063"/>
    </source>
</evidence>
<dbReference type="GO" id="GO:0005829">
    <property type="term" value="C:cytosol"/>
    <property type="evidence" value="ECO:0007669"/>
    <property type="project" value="TreeGrafter"/>
</dbReference>
<dbReference type="Proteomes" id="UP000199031">
    <property type="component" value="Unassembled WGS sequence"/>
</dbReference>
<gene>
    <name evidence="6" type="ORF">SAMN05444277_101741</name>
</gene>
<dbReference type="RefSeq" id="WP_090654574.1">
    <property type="nucleotide sequence ID" value="NZ_FOXQ01000001.1"/>
</dbReference>
<dbReference type="Pfam" id="PF13545">
    <property type="entry name" value="HTH_Crp_2"/>
    <property type="match status" value="1"/>
</dbReference>
<keyword evidence="7" id="KW-1185">Reference proteome</keyword>
<dbReference type="EMBL" id="FOXQ01000001">
    <property type="protein sequence ID" value="SFP69510.1"/>
    <property type="molecule type" value="Genomic_DNA"/>
</dbReference>
<dbReference type="InterPro" id="IPR050397">
    <property type="entry name" value="Env_Response_Regulators"/>
</dbReference>
<keyword evidence="2" id="KW-0238">DNA-binding</keyword>
<dbReference type="SUPFAM" id="SSF46785">
    <property type="entry name" value="Winged helix' DNA-binding domain"/>
    <property type="match status" value="1"/>
</dbReference>
<accession>A0A1I5SFL0</accession>
<dbReference type="SUPFAM" id="SSF51206">
    <property type="entry name" value="cAMP-binding domain-like"/>
    <property type="match status" value="1"/>
</dbReference>
<dbReference type="Gene3D" id="2.60.120.10">
    <property type="entry name" value="Jelly Rolls"/>
    <property type="match status" value="1"/>
</dbReference>
<evidence type="ECO:0000256" key="2">
    <source>
        <dbReference type="ARBA" id="ARBA00023125"/>
    </source>
</evidence>
<dbReference type="PANTHER" id="PTHR24567">
    <property type="entry name" value="CRP FAMILY TRANSCRIPTIONAL REGULATORY PROTEIN"/>
    <property type="match status" value="1"/>
</dbReference>
<feature type="domain" description="HTH crp-type" evidence="5">
    <location>
        <begin position="150"/>
        <end position="221"/>
    </location>
</feature>
<dbReference type="Pfam" id="PF00027">
    <property type="entry name" value="cNMP_binding"/>
    <property type="match status" value="1"/>
</dbReference>
<dbReference type="PROSITE" id="PS51063">
    <property type="entry name" value="HTH_CRP_2"/>
    <property type="match status" value="1"/>
</dbReference>